<keyword evidence="2" id="KW-0812">Transmembrane</keyword>
<keyword evidence="2" id="KW-0472">Membrane</keyword>
<protein>
    <recommendedName>
        <fullName evidence="3">Sporulation membrane protein YtrI C-terminal domain-containing protein</fullName>
    </recommendedName>
</protein>
<keyword evidence="2" id="KW-1133">Transmembrane helix</keyword>
<accession>A0A1G8VIH7</accession>
<evidence type="ECO:0000256" key="1">
    <source>
        <dbReference type="SAM" id="Coils"/>
    </source>
</evidence>
<evidence type="ECO:0000313" key="5">
    <source>
        <dbReference type="Proteomes" id="UP000199225"/>
    </source>
</evidence>
<dbReference type="Pfam" id="PF26347">
    <property type="entry name" value="YtrI_sporulation"/>
    <property type="match status" value="1"/>
</dbReference>
<evidence type="ECO:0000256" key="2">
    <source>
        <dbReference type="SAM" id="Phobius"/>
    </source>
</evidence>
<name>A0A1G8VIH7_9BACI</name>
<reference evidence="5" key="1">
    <citation type="submission" date="2016-10" db="EMBL/GenBank/DDBJ databases">
        <authorList>
            <person name="Varghese N."/>
            <person name="Submissions S."/>
        </authorList>
    </citation>
    <scope>NUCLEOTIDE SEQUENCE [LARGE SCALE GENOMIC DNA]</scope>
    <source>
        <strain evidence="5">DSM 4771</strain>
    </source>
</reference>
<dbReference type="InterPro" id="IPR058620">
    <property type="entry name" value="YtrI_C"/>
</dbReference>
<sequence length="164" mass="19095">MHIPPAYYKKEMKRFLAGAVLGGCFAYIIFIYIYGEMYEQAIEDSITARTEVQEWEEKYEQLLSEQESRPNIEYVEDMTIKLTNVKQLSIDKLTQHELIQETKSLLKPVQGTEISKLTGHEELIVTTVENKDFRIDDFTYHLTVTKLIISRTLIIEVEIKAENG</sequence>
<dbReference type="RefSeq" id="WP_093194410.1">
    <property type="nucleotide sequence ID" value="NZ_FNEV01000009.1"/>
</dbReference>
<keyword evidence="1" id="KW-0175">Coiled coil</keyword>
<dbReference type="Proteomes" id="UP000199225">
    <property type="component" value="Unassembled WGS sequence"/>
</dbReference>
<proteinExistence type="predicted"/>
<dbReference type="EMBL" id="FNEV01000009">
    <property type="protein sequence ID" value="SDJ65707.1"/>
    <property type="molecule type" value="Genomic_DNA"/>
</dbReference>
<gene>
    <name evidence="4" type="ORF">SAMN04490247_2716</name>
</gene>
<evidence type="ECO:0000259" key="3">
    <source>
        <dbReference type="Pfam" id="PF26347"/>
    </source>
</evidence>
<dbReference type="NCBIfam" id="NF041479">
    <property type="entry name" value="spor_membprot_YtrI"/>
    <property type="match status" value="1"/>
</dbReference>
<evidence type="ECO:0000313" key="4">
    <source>
        <dbReference type="EMBL" id="SDJ65707.1"/>
    </source>
</evidence>
<feature type="transmembrane region" description="Helical" evidence="2">
    <location>
        <begin position="15"/>
        <end position="35"/>
    </location>
</feature>
<dbReference type="InterPro" id="IPR048198">
    <property type="entry name" value="YtrI"/>
</dbReference>
<feature type="coiled-coil region" evidence="1">
    <location>
        <begin position="38"/>
        <end position="65"/>
    </location>
</feature>
<dbReference type="OrthoDB" id="2691164at2"/>
<dbReference type="STRING" id="86666.SAMN04490247_2716"/>
<keyword evidence="5" id="KW-1185">Reference proteome</keyword>
<organism evidence="4 5">
    <name type="scientific">Salimicrobium halophilum</name>
    <dbReference type="NCBI Taxonomy" id="86666"/>
    <lineage>
        <taxon>Bacteria</taxon>
        <taxon>Bacillati</taxon>
        <taxon>Bacillota</taxon>
        <taxon>Bacilli</taxon>
        <taxon>Bacillales</taxon>
        <taxon>Bacillaceae</taxon>
        <taxon>Salimicrobium</taxon>
    </lineage>
</organism>
<feature type="domain" description="Sporulation membrane protein YtrI C-terminal" evidence="3">
    <location>
        <begin position="77"/>
        <end position="160"/>
    </location>
</feature>
<dbReference type="AlphaFoldDB" id="A0A1G8VIH7"/>